<sequence length="236" mass="27201">MLMEQVKLNHYQKILIDEKKRIIQQIKQIEDGVKGYGGLNKSFLDSVGELSGYDNHPADHGDITFERGKDIALRDNYRLLLDLIDDALEKIDNGTYGYCDRCGKEIPEERLEAFPYTTMCKGCKETWENYDPPRERPVEEEFLSSPYNRTFTDDTENVAFDGEDAWQKVARYGTSNTPQDVPGAITSDDAFYDADERHGEVDWGDGIEDTGFTEEFIEDVHTGNPRRRSRGEYREE</sequence>
<dbReference type="AlphaFoldDB" id="A0A3Q9HPW3"/>
<evidence type="ECO:0000256" key="4">
    <source>
        <dbReference type="PROSITE-ProRule" id="PRU00510"/>
    </source>
</evidence>
<dbReference type="EMBL" id="CP016379">
    <property type="protein sequence ID" value="AZR73015.1"/>
    <property type="molecule type" value="Genomic_DNA"/>
</dbReference>
<dbReference type="GO" id="GO:0008270">
    <property type="term" value="F:zinc ion binding"/>
    <property type="evidence" value="ECO:0007669"/>
    <property type="project" value="UniProtKB-KW"/>
</dbReference>
<evidence type="ECO:0000313" key="7">
    <source>
        <dbReference type="EMBL" id="AZR73015.1"/>
    </source>
</evidence>
<dbReference type="NCBIfam" id="TIGR02890">
    <property type="entry name" value="bacill_yteA"/>
    <property type="match status" value="1"/>
</dbReference>
<feature type="compositionally biased region" description="Acidic residues" evidence="5">
    <location>
        <begin position="202"/>
        <end position="217"/>
    </location>
</feature>
<evidence type="ECO:0000256" key="3">
    <source>
        <dbReference type="ARBA" id="ARBA00022833"/>
    </source>
</evidence>
<dbReference type="InterPro" id="IPR020458">
    <property type="entry name" value="Znf_DskA_TraR_CS"/>
</dbReference>
<keyword evidence="3" id="KW-0862">Zinc</keyword>
<gene>
    <name evidence="7" type="ORF">BBF96_06155</name>
</gene>
<evidence type="ECO:0000259" key="6">
    <source>
        <dbReference type="Pfam" id="PF01258"/>
    </source>
</evidence>
<feature type="region of interest" description="Disordered" evidence="5">
    <location>
        <begin position="195"/>
        <end position="236"/>
    </location>
</feature>
<keyword evidence="8" id="KW-1185">Reference proteome</keyword>
<feature type="domain" description="Zinc finger DksA/TraR C4-type" evidence="6">
    <location>
        <begin position="94"/>
        <end position="125"/>
    </location>
</feature>
<dbReference type="PANTHER" id="PTHR33823">
    <property type="entry name" value="RNA POLYMERASE-BINDING TRANSCRIPTION FACTOR DKSA-RELATED"/>
    <property type="match status" value="1"/>
</dbReference>
<keyword evidence="1" id="KW-0479">Metal-binding</keyword>
<name>A0A3Q9HPW3_9FIRM</name>
<dbReference type="InterPro" id="IPR000962">
    <property type="entry name" value="Znf_DskA_TraR"/>
</dbReference>
<dbReference type="KEGG" id="aft:BBF96_06155"/>
<dbReference type="SUPFAM" id="SSF109635">
    <property type="entry name" value="DnaK suppressor protein DksA, alpha-hairpin domain"/>
    <property type="match status" value="1"/>
</dbReference>
<dbReference type="Gene3D" id="1.20.120.910">
    <property type="entry name" value="DksA, coiled-coil domain"/>
    <property type="match status" value="1"/>
</dbReference>
<accession>A0A3Q9HPW3</accession>
<dbReference type="PANTHER" id="PTHR33823:SF4">
    <property type="entry name" value="GENERAL STRESS PROTEIN 16O"/>
    <property type="match status" value="1"/>
</dbReference>
<evidence type="ECO:0000256" key="5">
    <source>
        <dbReference type="SAM" id="MobiDB-lite"/>
    </source>
</evidence>
<dbReference type="Pfam" id="PF01258">
    <property type="entry name" value="zf-dskA_traR"/>
    <property type="match status" value="1"/>
</dbReference>
<dbReference type="SUPFAM" id="SSF57716">
    <property type="entry name" value="Glucocorticoid receptor-like (DNA-binding domain)"/>
    <property type="match status" value="1"/>
</dbReference>
<dbReference type="InterPro" id="IPR037187">
    <property type="entry name" value="DnaK_N"/>
</dbReference>
<dbReference type="PROSITE" id="PS01102">
    <property type="entry name" value="ZF_DKSA_1"/>
    <property type="match status" value="1"/>
</dbReference>
<proteinExistence type="predicted"/>
<dbReference type="Proteomes" id="UP000267250">
    <property type="component" value="Chromosome"/>
</dbReference>
<evidence type="ECO:0000313" key="8">
    <source>
        <dbReference type="Proteomes" id="UP000267250"/>
    </source>
</evidence>
<feature type="zinc finger region" description="dksA C4-type" evidence="4">
    <location>
        <begin position="99"/>
        <end position="123"/>
    </location>
</feature>
<dbReference type="PROSITE" id="PS51128">
    <property type="entry name" value="ZF_DKSA_2"/>
    <property type="match status" value="1"/>
</dbReference>
<organism evidence="7 8">
    <name type="scientific">Anoxybacter fermentans</name>
    <dbReference type="NCBI Taxonomy" id="1323375"/>
    <lineage>
        <taxon>Bacteria</taxon>
        <taxon>Bacillati</taxon>
        <taxon>Bacillota</taxon>
        <taxon>Clostridia</taxon>
        <taxon>Halanaerobiales</taxon>
        <taxon>Anoxybacter</taxon>
    </lineage>
</organism>
<evidence type="ECO:0000256" key="1">
    <source>
        <dbReference type="ARBA" id="ARBA00022723"/>
    </source>
</evidence>
<reference evidence="7 8" key="1">
    <citation type="submission" date="2016-07" db="EMBL/GenBank/DDBJ databases">
        <title>Genome and transcriptome analysis of iron-reducing fermentative bacteria Anoxybacter fermentans.</title>
        <authorList>
            <person name="Zeng X."/>
            <person name="Shao Z."/>
        </authorList>
    </citation>
    <scope>NUCLEOTIDE SEQUENCE [LARGE SCALE GENOMIC DNA]</scope>
    <source>
        <strain evidence="7 8">DY22613</strain>
    </source>
</reference>
<keyword evidence="2" id="KW-0863">Zinc-finger</keyword>
<protein>
    <recommendedName>
        <fullName evidence="6">Zinc finger DksA/TraR C4-type domain-containing protein</fullName>
    </recommendedName>
</protein>
<dbReference type="InterPro" id="IPR014240">
    <property type="entry name" value="YteA"/>
</dbReference>
<evidence type="ECO:0000256" key="2">
    <source>
        <dbReference type="ARBA" id="ARBA00022771"/>
    </source>
</evidence>